<feature type="compositionally biased region" description="Low complexity" evidence="1">
    <location>
        <begin position="61"/>
        <end position="76"/>
    </location>
</feature>
<evidence type="ECO:0000313" key="2">
    <source>
        <dbReference type="EMBL" id="EQL02545.1"/>
    </source>
</evidence>
<accession>T5AAP2</accession>
<name>T5AAP2_OPHSC</name>
<feature type="compositionally biased region" description="Low complexity" evidence="1">
    <location>
        <begin position="14"/>
        <end position="27"/>
    </location>
</feature>
<feature type="region of interest" description="Disordered" evidence="1">
    <location>
        <begin position="1"/>
        <end position="199"/>
    </location>
</feature>
<evidence type="ECO:0000256" key="1">
    <source>
        <dbReference type="SAM" id="MobiDB-lite"/>
    </source>
</evidence>
<dbReference type="AlphaFoldDB" id="T5AAP2"/>
<protein>
    <submittedName>
        <fullName evidence="2">Uncharacterized protein</fullName>
    </submittedName>
</protein>
<proteinExistence type="predicted"/>
<dbReference type="OrthoDB" id="4928254at2759"/>
<reference evidence="2 3" key="1">
    <citation type="journal article" date="2013" name="Chin. Sci. Bull.">
        <title>Genome survey uncovers the secrets of sex and lifestyle in caterpillar fungus.</title>
        <authorList>
            <person name="Hu X."/>
            <person name="Zhang Y."/>
            <person name="Xiao G."/>
            <person name="Zheng P."/>
            <person name="Xia Y."/>
            <person name="Zhang X."/>
            <person name="St Leger R.J."/>
            <person name="Liu X."/>
            <person name="Wang C."/>
        </authorList>
    </citation>
    <scope>NUCLEOTIDE SEQUENCE [LARGE SCALE GENOMIC DNA]</scope>
    <source>
        <strain evidence="3">Co18 / CGMCC 3.14243</strain>
        <tissue evidence="2">Fruit-body</tissue>
    </source>
</reference>
<feature type="compositionally biased region" description="Basic and acidic residues" evidence="1">
    <location>
        <begin position="97"/>
        <end position="114"/>
    </location>
</feature>
<gene>
    <name evidence="2" type="ORF">OCS_01736</name>
</gene>
<sequence length="199" mass="19806">MADGIVPAIDKVAAPEPAAPEAEAGAPTMDGSASTAAGLPSSANHEDKPAQSSETDKGLQAKVPDGAAPAVGAPKPAEVKSVPETPVNGATPADATPKPELKIPDEPATAKESPEEPVVTTEVSDPKAAPAVSAPESDAAPPPVKKAKVDDVPAQTNGGKPANGNPPVRKPGRPRKDKTAAPMVGRTARKTRSQGPAEA</sequence>
<evidence type="ECO:0000313" key="3">
    <source>
        <dbReference type="Proteomes" id="UP000019374"/>
    </source>
</evidence>
<dbReference type="eggNOG" id="ENOG502RK0R">
    <property type="taxonomic scope" value="Eukaryota"/>
</dbReference>
<organism evidence="2 3">
    <name type="scientific">Ophiocordyceps sinensis (strain Co18 / CGMCC 3.14243)</name>
    <name type="common">Yarsagumba caterpillar fungus</name>
    <name type="synonym">Hirsutella sinensis</name>
    <dbReference type="NCBI Taxonomy" id="911162"/>
    <lineage>
        <taxon>Eukaryota</taxon>
        <taxon>Fungi</taxon>
        <taxon>Dikarya</taxon>
        <taxon>Ascomycota</taxon>
        <taxon>Pezizomycotina</taxon>
        <taxon>Sordariomycetes</taxon>
        <taxon>Hypocreomycetidae</taxon>
        <taxon>Hypocreales</taxon>
        <taxon>Ophiocordycipitaceae</taxon>
        <taxon>Ophiocordyceps</taxon>
    </lineage>
</organism>
<dbReference type="HOGENOM" id="CLU_1372581_0_0_1"/>
<dbReference type="Proteomes" id="UP000019374">
    <property type="component" value="Unassembled WGS sequence"/>
</dbReference>
<feature type="compositionally biased region" description="Basic and acidic residues" evidence="1">
    <location>
        <begin position="44"/>
        <end position="59"/>
    </location>
</feature>
<dbReference type="EMBL" id="KE652298">
    <property type="protein sequence ID" value="EQL02545.1"/>
    <property type="molecule type" value="Genomic_DNA"/>
</dbReference>